<evidence type="ECO:0000256" key="4">
    <source>
        <dbReference type="ARBA" id="ARBA00022963"/>
    </source>
</evidence>
<evidence type="ECO:0000256" key="6">
    <source>
        <dbReference type="ARBA" id="ARBA00023180"/>
    </source>
</evidence>
<gene>
    <name evidence="9" type="ORF">G9C98_006823</name>
</gene>
<dbReference type="Proteomes" id="UP000729913">
    <property type="component" value="Unassembled WGS sequence"/>
</dbReference>
<evidence type="ECO:0000256" key="7">
    <source>
        <dbReference type="PIRNR" id="PIRNR000862"/>
    </source>
</evidence>
<dbReference type="InterPro" id="IPR006693">
    <property type="entry name" value="AB_hydrolase_lipase"/>
</dbReference>
<dbReference type="PIRSF" id="PIRSF000862">
    <property type="entry name" value="Steryl_ester_lip"/>
    <property type="match status" value="1"/>
</dbReference>
<dbReference type="FunFam" id="3.40.50.1820:FF:000057">
    <property type="entry name" value="Lipase"/>
    <property type="match status" value="1"/>
</dbReference>
<comment type="similarity">
    <text evidence="1 7">Belongs to the AB hydrolase superfamily. Lipase family.</text>
</comment>
<evidence type="ECO:0000256" key="1">
    <source>
        <dbReference type="ARBA" id="ARBA00010701"/>
    </source>
</evidence>
<organism evidence="9 10">
    <name type="scientific">Cotesia typhae</name>
    <dbReference type="NCBI Taxonomy" id="2053667"/>
    <lineage>
        <taxon>Eukaryota</taxon>
        <taxon>Metazoa</taxon>
        <taxon>Ecdysozoa</taxon>
        <taxon>Arthropoda</taxon>
        <taxon>Hexapoda</taxon>
        <taxon>Insecta</taxon>
        <taxon>Pterygota</taxon>
        <taxon>Neoptera</taxon>
        <taxon>Endopterygota</taxon>
        <taxon>Hymenoptera</taxon>
        <taxon>Apocrita</taxon>
        <taxon>Ichneumonoidea</taxon>
        <taxon>Braconidae</taxon>
        <taxon>Microgastrinae</taxon>
        <taxon>Cotesia</taxon>
    </lineage>
</organism>
<evidence type="ECO:0000256" key="2">
    <source>
        <dbReference type="ARBA" id="ARBA00022729"/>
    </source>
</evidence>
<name>A0A8J5QWI8_9HYME</name>
<reference evidence="9" key="2">
    <citation type="submission" date="2021-04" db="EMBL/GenBank/DDBJ databases">
        <title>Genome-wide patterns of bracovirus chromosomal integration into multiple host tissues during parasitism.</title>
        <authorList>
            <person name="Chebbi M.A.C."/>
        </authorList>
    </citation>
    <scope>NUCLEOTIDE SEQUENCE</scope>
    <source>
        <tissue evidence="9">Whole body</tissue>
    </source>
</reference>
<evidence type="ECO:0000313" key="9">
    <source>
        <dbReference type="EMBL" id="KAG8035377.1"/>
    </source>
</evidence>
<keyword evidence="5" id="KW-0443">Lipid metabolism</keyword>
<reference evidence="9" key="1">
    <citation type="submission" date="2020-03" db="EMBL/GenBank/DDBJ databases">
        <authorList>
            <person name="Chebbi M.A."/>
            <person name="Drezen J.M."/>
        </authorList>
    </citation>
    <scope>NUCLEOTIDE SEQUENCE</scope>
    <source>
        <tissue evidence="9">Whole body</tissue>
    </source>
</reference>
<comment type="caution">
    <text evidence="9">The sequence shown here is derived from an EMBL/GenBank/DDBJ whole genome shotgun (WGS) entry which is preliminary data.</text>
</comment>
<evidence type="ECO:0000256" key="5">
    <source>
        <dbReference type="ARBA" id="ARBA00023098"/>
    </source>
</evidence>
<evidence type="ECO:0000313" key="10">
    <source>
        <dbReference type="Proteomes" id="UP000729913"/>
    </source>
</evidence>
<dbReference type="AlphaFoldDB" id="A0A8J5QWI8"/>
<keyword evidence="10" id="KW-1185">Reference proteome</keyword>
<sequence length="410" mass="47324">MNYILLFIAFILPANVSCFFRELLFPRKPILNRVRIRDSLQARLADNTAVLDFVSLVQQHNYPAEEHNLTTKDGYNLIFHRIPDSPKSKSLKKKSVVFLQHGVFGSSDSWVLIGPDKDLAFILADQGYDVWIGNVRGNSYCRSHQELSTYHEIAIFDVAEMIDYALNETNEKSLTYIGHSMGSTVSFVLLSEKPEYNEKIKLLLNLAPVAYWNVIAEKAIYSVILKYKDMLKKFLDSIEVYDLLPQSSTNKILAKEFCRDNLPTQELCVALIFANVGISPYQINKTMLPYILSYVPAGSSVMVLDHYGQNMRQKSFCQYDYGFIDNFKIYGKKRPPAYNLKKITTNVALIYSDNDYFTPLENVLELKRRLPNIVFFGKIDYDTFNHLDYLFAQDAKELLYNRITKLISQY</sequence>
<dbReference type="PANTHER" id="PTHR11005">
    <property type="entry name" value="LYSOSOMAL ACID LIPASE-RELATED"/>
    <property type="match status" value="1"/>
</dbReference>
<evidence type="ECO:0000259" key="8">
    <source>
        <dbReference type="Pfam" id="PF04083"/>
    </source>
</evidence>
<dbReference type="EMBL" id="JAAOIC020000060">
    <property type="protein sequence ID" value="KAG8035377.1"/>
    <property type="molecule type" value="Genomic_DNA"/>
</dbReference>
<feature type="domain" description="Partial AB-hydrolase lipase" evidence="8">
    <location>
        <begin position="55"/>
        <end position="112"/>
    </location>
</feature>
<dbReference type="GO" id="GO:0016042">
    <property type="term" value="P:lipid catabolic process"/>
    <property type="evidence" value="ECO:0007669"/>
    <property type="project" value="UniProtKB-KW"/>
</dbReference>
<keyword evidence="6" id="KW-0325">Glycoprotein</keyword>
<dbReference type="InterPro" id="IPR025483">
    <property type="entry name" value="Lipase_euk"/>
</dbReference>
<proteinExistence type="inferred from homology"/>
<keyword evidence="4 7" id="KW-0442">Lipid degradation</keyword>
<accession>A0A8J5QWI8</accession>
<dbReference type="OrthoDB" id="9974421at2759"/>
<protein>
    <recommendedName>
        <fullName evidence="7">Lipase</fullName>
    </recommendedName>
</protein>
<dbReference type="GO" id="GO:0016787">
    <property type="term" value="F:hydrolase activity"/>
    <property type="evidence" value="ECO:0007669"/>
    <property type="project" value="UniProtKB-KW"/>
</dbReference>
<keyword evidence="3 7" id="KW-0378">Hydrolase</keyword>
<evidence type="ECO:0000256" key="3">
    <source>
        <dbReference type="ARBA" id="ARBA00022801"/>
    </source>
</evidence>
<dbReference type="Pfam" id="PF04083">
    <property type="entry name" value="Abhydro_lipase"/>
    <property type="match status" value="1"/>
</dbReference>
<keyword evidence="2" id="KW-0732">Signal</keyword>